<sequence>MTQKLSLPHSMIGGDAGQAQDPAPRPALDWLFRSLEIVALAGFVVLFYLVPDGASTWVLIVNLVAFYLIFLRALLIPDRILPWLPSHITIEVLFLGFSYLIFYYQYQLAVFGAGNLGRSVYIANTFADGSNKAITLSTIGMLAFTFGYRVIRPTSSTTRADTTRAPVDRTNDPYFRGMTTSSSALLSGLVAVYLLADWRSAGEGRYTGTTSEGVGVEGIAIAIMMFCMIVAALWVYARSRHIRTPLSLTFGLFVAFAWTMRLLIFGDRGAFMLFALVLAGGYFTFVRRASRVLLAAALAMWLFIFRSMEVLRLTPDWYRSGNIWELVFNSPYAKQTAGESSFNVTTIGLRATVEVFPDLQNYTHGVLKLMQILTIVPFSGGFYLPYLDPEYTSSATMLGDLILPTTADYEPGTNIISDSYIDFGVAGVLLILFVVGWFAKMMRNSVARDPGDPHRVVMYLLTMALLAELPRYAIEVPLRTLAWAFTFSVVVGSLTHRFDKLHPATRPTVTVSSVPACSTSRS</sequence>
<proteinExistence type="predicted"/>
<gene>
    <name evidence="3" type="ORF">RMCC_0395</name>
</gene>
<name>A0A100W8F3_MYCCR</name>
<dbReference type="InterPro" id="IPR029468">
    <property type="entry name" value="O-ag_pol_Wzy"/>
</dbReference>
<feature type="transmembrane region" description="Helical" evidence="2">
    <location>
        <begin position="88"/>
        <end position="106"/>
    </location>
</feature>
<protein>
    <recommendedName>
        <fullName evidence="5">O-antigen polysaccharide polymerase Wzy</fullName>
    </recommendedName>
</protein>
<organism evidence="3 4">
    <name type="scientific">Mycolicibacterium canariasense</name>
    <name type="common">Mycobacterium canariasense</name>
    <dbReference type="NCBI Taxonomy" id="228230"/>
    <lineage>
        <taxon>Bacteria</taxon>
        <taxon>Bacillati</taxon>
        <taxon>Actinomycetota</taxon>
        <taxon>Actinomycetes</taxon>
        <taxon>Mycobacteriales</taxon>
        <taxon>Mycobacteriaceae</taxon>
        <taxon>Mycolicibacterium</taxon>
    </lineage>
</organism>
<reference evidence="4" key="2">
    <citation type="submission" date="2016-02" db="EMBL/GenBank/DDBJ databases">
        <title>Draft genome sequence of five rapidly growing Mycobacterium species.</title>
        <authorList>
            <person name="Katahira K."/>
            <person name="Gotou Y."/>
            <person name="Iida K."/>
            <person name="Ogura Y."/>
            <person name="Hayashi T."/>
        </authorList>
    </citation>
    <scope>NUCLEOTIDE SEQUENCE [LARGE SCALE GENOMIC DNA]</scope>
    <source>
        <strain evidence="4">JCM15298</strain>
    </source>
</reference>
<evidence type="ECO:0000313" key="4">
    <source>
        <dbReference type="Proteomes" id="UP000069443"/>
    </source>
</evidence>
<dbReference type="EMBL" id="BCSY01000011">
    <property type="protein sequence ID" value="GAS93429.1"/>
    <property type="molecule type" value="Genomic_DNA"/>
</dbReference>
<keyword evidence="4" id="KW-1185">Reference proteome</keyword>
<feature type="transmembrane region" description="Helical" evidence="2">
    <location>
        <begin position="420"/>
        <end position="440"/>
    </location>
</feature>
<keyword evidence="2" id="KW-0472">Membrane</keyword>
<evidence type="ECO:0008006" key="5">
    <source>
        <dbReference type="Google" id="ProtNLM"/>
    </source>
</evidence>
<dbReference type="OrthoDB" id="4638484at2"/>
<reference evidence="4" key="1">
    <citation type="journal article" date="2016" name="Genome Announc.">
        <title>Draft Genome Sequences of Five Rapidly Growing Mycobacterium Species, M. thermoresistibile, M. fortuitum subsp. acetamidolyticum, M. canariasense, M. brisbanense, and M. novocastrense.</title>
        <authorList>
            <person name="Katahira K."/>
            <person name="Ogura Y."/>
            <person name="Gotoh Y."/>
            <person name="Hayashi T."/>
        </authorList>
    </citation>
    <scope>NUCLEOTIDE SEQUENCE [LARGE SCALE GENOMIC DNA]</scope>
    <source>
        <strain evidence="4">JCM15298</strain>
    </source>
</reference>
<comment type="caution">
    <text evidence="3">The sequence shown here is derived from an EMBL/GenBank/DDBJ whole genome shotgun (WGS) entry which is preliminary data.</text>
</comment>
<feature type="transmembrane region" description="Helical" evidence="2">
    <location>
        <begin position="174"/>
        <end position="196"/>
    </location>
</feature>
<dbReference type="Proteomes" id="UP000069443">
    <property type="component" value="Unassembled WGS sequence"/>
</dbReference>
<feature type="region of interest" description="Disordered" evidence="1">
    <location>
        <begin position="1"/>
        <end position="21"/>
    </location>
</feature>
<feature type="transmembrane region" description="Helical" evidence="2">
    <location>
        <begin position="216"/>
        <end position="237"/>
    </location>
</feature>
<feature type="transmembrane region" description="Helical" evidence="2">
    <location>
        <begin position="30"/>
        <end position="50"/>
    </location>
</feature>
<keyword evidence="2" id="KW-1133">Transmembrane helix</keyword>
<feature type="transmembrane region" description="Helical" evidence="2">
    <location>
        <begin position="133"/>
        <end position="151"/>
    </location>
</feature>
<feature type="transmembrane region" description="Helical" evidence="2">
    <location>
        <begin position="244"/>
        <end position="263"/>
    </location>
</feature>
<dbReference type="STRING" id="228230.RMCC_0395"/>
<dbReference type="Pfam" id="PF14296">
    <property type="entry name" value="O-ag_pol_Wzy"/>
    <property type="match status" value="1"/>
</dbReference>
<evidence type="ECO:0000256" key="1">
    <source>
        <dbReference type="SAM" id="MobiDB-lite"/>
    </source>
</evidence>
<evidence type="ECO:0000313" key="3">
    <source>
        <dbReference type="EMBL" id="GAS93429.1"/>
    </source>
</evidence>
<evidence type="ECO:0000256" key="2">
    <source>
        <dbReference type="SAM" id="Phobius"/>
    </source>
</evidence>
<keyword evidence="2" id="KW-0812">Transmembrane</keyword>
<accession>A0A100W8F3</accession>
<dbReference type="AlphaFoldDB" id="A0A100W8F3"/>
<feature type="transmembrane region" description="Helical" evidence="2">
    <location>
        <begin position="56"/>
        <end position="76"/>
    </location>
</feature>
<feature type="transmembrane region" description="Helical" evidence="2">
    <location>
        <begin position="269"/>
        <end position="285"/>
    </location>
</feature>